<dbReference type="eggNOG" id="KOG3346">
    <property type="taxonomic scope" value="Eukaryota"/>
</dbReference>
<evidence type="ECO:0000313" key="7">
    <source>
        <dbReference type="EMBL" id="CCK69643.1"/>
    </source>
</evidence>
<dbReference type="GO" id="GO:0033617">
    <property type="term" value="P:mitochondrial respiratory chain complex IV assembly"/>
    <property type="evidence" value="ECO:0007669"/>
    <property type="project" value="EnsemblFungi"/>
</dbReference>
<reference evidence="8" key="2">
    <citation type="submission" date="2012-08" db="EMBL/GenBank/DDBJ databases">
        <title>Genome sequence of Kazachstania naganishii.</title>
        <authorList>
            <person name="Gordon J.L."/>
            <person name="Armisen D."/>
            <person name="Proux-Wera E."/>
            <person name="OhEigeartaigh S.S."/>
            <person name="Byrne K.P."/>
            <person name="Wolfe K.H."/>
        </authorList>
    </citation>
    <scope>NUCLEOTIDE SEQUENCE [LARGE SCALE GENOMIC DNA]</scope>
    <source>
        <strain evidence="8">ATCC MYA-139 / BCRC 22969 / CBS 8797 / CCRC 22969 / KCTC 17520 / NBRC 10181 / NCYC 3082</strain>
    </source>
</reference>
<dbReference type="STRING" id="1071383.J7RJE7"/>
<reference evidence="7 8" key="1">
    <citation type="journal article" date="2011" name="Proc. Natl. Acad. Sci. U.S.A.">
        <title>Evolutionary erosion of yeast sex chromosomes by mating-type switching accidents.</title>
        <authorList>
            <person name="Gordon J.L."/>
            <person name="Armisen D."/>
            <person name="Proux-Wera E."/>
            <person name="Oheigeartaigh S.S."/>
            <person name="Byrne K.P."/>
            <person name="Wolfe K.H."/>
        </authorList>
    </citation>
    <scope>NUCLEOTIDE SEQUENCE [LARGE SCALE GENOMIC DNA]</scope>
    <source>
        <strain evidence="8">ATCC MYA-139 / BCRC 22969 / CBS 8797 / CCRC 22969 / KCTC 17520 / NBRC 10181 / NCYC 3082</strain>
    </source>
</reference>
<evidence type="ECO:0000256" key="4">
    <source>
        <dbReference type="ARBA" id="ARBA00038016"/>
    </source>
</evidence>
<protein>
    <recommendedName>
        <fullName evidence="5">Large ribosomal subunit protein mL38</fullName>
    </recommendedName>
</protein>
<dbReference type="InterPro" id="IPR008914">
    <property type="entry name" value="PEBP"/>
</dbReference>
<dbReference type="OrthoDB" id="2153661at2759"/>
<dbReference type="CDD" id="cd00866">
    <property type="entry name" value="PEBP_euk"/>
    <property type="match status" value="1"/>
</dbReference>
<dbReference type="GO" id="GO:0005762">
    <property type="term" value="C:mitochondrial large ribosomal subunit"/>
    <property type="evidence" value="ECO:0007669"/>
    <property type="project" value="EnsemblFungi"/>
</dbReference>
<dbReference type="SUPFAM" id="SSF49777">
    <property type="entry name" value="PEBP-like"/>
    <property type="match status" value="1"/>
</dbReference>
<keyword evidence="8" id="KW-1185">Reference proteome</keyword>
<proteinExistence type="inferred from homology"/>
<dbReference type="Gene3D" id="1.20.58.1180">
    <property type="match status" value="1"/>
</dbReference>
<keyword evidence="6" id="KW-0175">Coiled coil</keyword>
<name>J7RJE7_HUIN7</name>
<accession>J7RJE7</accession>
<feature type="coiled-coil region" evidence="6">
    <location>
        <begin position="78"/>
        <end position="105"/>
    </location>
</feature>
<evidence type="ECO:0000256" key="5">
    <source>
        <dbReference type="ARBA" id="ARBA00039444"/>
    </source>
</evidence>
<dbReference type="PANTHER" id="PTHR11362:SF82">
    <property type="entry name" value="PHOSPHATIDYLETHANOLAMINE-BINDING PROTEIN 4"/>
    <property type="match status" value="1"/>
</dbReference>
<dbReference type="Proteomes" id="UP000006310">
    <property type="component" value="Chromosome 3"/>
</dbReference>
<sequence>MISARRSIHCGAVVRNTVEHVWASAKGRPAALNVKSARVKQSLLNGSSSDGPASLHRRSNRLKYRSPELIDEVFASSYAFLEAKAAKVQDQLDKHADAMDASTRETLLRKVEINNPEVQYNFQFSEKVDNNPELIDYNVAVYRYLGKKHWESKAQMLLMQRLETLHVIPDTLPTLDPRVDVHVKFPYSTGVNKWIEPGEMLSSNVTAMEPVFKLQEFDRVNPEEQLYTVLVVNPDEPDLARDSYKTSLCYGLTNLKVSYNDNVVDARRFTDENVLMPYLPPVPEKNAGIQRFATWVFRQTAPLTTQLDSRDEFDLRAFVKDHQLDPVGAHVWRSTWDLNVRTVREKYNLPAGRVFSKVRKSIH</sequence>
<gene>
    <name evidence="7" type="primary">KNAG0C05450</name>
    <name evidence="7" type="ordered locus">KNAG_0C05450</name>
</gene>
<dbReference type="InterPro" id="IPR035810">
    <property type="entry name" value="PEBP_euk"/>
</dbReference>
<dbReference type="RefSeq" id="XP_022463889.1">
    <property type="nucleotide sequence ID" value="XM_022607277.1"/>
</dbReference>
<dbReference type="InterPro" id="IPR036610">
    <property type="entry name" value="PEBP-like_sf"/>
</dbReference>
<organism evidence="7 8">
    <name type="scientific">Huiozyma naganishii (strain ATCC MYA-139 / BCRC 22969 / CBS 8797 / KCTC 17520 / NBRC 10181 / NCYC 3082 / Yp74L-3)</name>
    <name type="common">Yeast</name>
    <name type="synonym">Kazachstania naganishii</name>
    <dbReference type="NCBI Taxonomy" id="1071383"/>
    <lineage>
        <taxon>Eukaryota</taxon>
        <taxon>Fungi</taxon>
        <taxon>Dikarya</taxon>
        <taxon>Ascomycota</taxon>
        <taxon>Saccharomycotina</taxon>
        <taxon>Saccharomycetes</taxon>
        <taxon>Saccharomycetales</taxon>
        <taxon>Saccharomycetaceae</taxon>
        <taxon>Huiozyma</taxon>
    </lineage>
</organism>
<dbReference type="GO" id="GO:0003735">
    <property type="term" value="F:structural constituent of ribosome"/>
    <property type="evidence" value="ECO:0007669"/>
    <property type="project" value="EnsemblFungi"/>
</dbReference>
<dbReference type="HOGENOM" id="CLU_068504_0_0_1"/>
<evidence type="ECO:0000256" key="1">
    <source>
        <dbReference type="ARBA" id="ARBA00004173"/>
    </source>
</evidence>
<dbReference type="Pfam" id="PF01161">
    <property type="entry name" value="PBP"/>
    <property type="match status" value="1"/>
</dbReference>
<comment type="subcellular location">
    <subcellularLocation>
        <location evidence="1">Mitochondrion</location>
    </subcellularLocation>
</comment>
<evidence type="ECO:0000256" key="3">
    <source>
        <dbReference type="ARBA" id="ARBA00037226"/>
    </source>
</evidence>
<keyword evidence="2" id="KW-0496">Mitochondrion</keyword>
<dbReference type="KEGG" id="kng:KNAG_0C05450"/>
<comment type="similarity">
    <text evidence="4">Belongs to the phosphatidylethanolamine-binding protein family. Mitochondrion-specific ribosomal protein mL38 subfamily.</text>
</comment>
<dbReference type="AlphaFoldDB" id="J7RJE7"/>
<dbReference type="FunFam" id="3.90.280.10:FF:000004">
    <property type="entry name" value="Mitochondrial large ribosomal subunit YmL35"/>
    <property type="match status" value="1"/>
</dbReference>
<dbReference type="OMA" id="FRTQWDE"/>
<evidence type="ECO:0000256" key="2">
    <source>
        <dbReference type="ARBA" id="ARBA00023128"/>
    </source>
</evidence>
<evidence type="ECO:0000256" key="6">
    <source>
        <dbReference type="SAM" id="Coils"/>
    </source>
</evidence>
<evidence type="ECO:0000313" key="8">
    <source>
        <dbReference type="Proteomes" id="UP000006310"/>
    </source>
</evidence>
<dbReference type="PANTHER" id="PTHR11362">
    <property type="entry name" value="PHOSPHATIDYLETHANOLAMINE-BINDING PROTEIN"/>
    <property type="match status" value="1"/>
</dbReference>
<dbReference type="Gene3D" id="3.90.280.10">
    <property type="entry name" value="PEBP-like"/>
    <property type="match status" value="1"/>
</dbReference>
<dbReference type="EMBL" id="HE978316">
    <property type="protein sequence ID" value="CCK69643.1"/>
    <property type="molecule type" value="Genomic_DNA"/>
</dbReference>
<comment type="function">
    <text evidence="3">Component of the mitochondrial ribosome (mitoribosome), a dedicated translation machinery responsible for the synthesis of mitochondrial genome-encoded proteins, including at least some of the essential transmembrane subunits of the mitochondrial respiratory chain. The mitoribosomes are attached to the mitochondrial inner membrane and translation products are cotranslationally integrated into the membrane.</text>
</comment>
<dbReference type="GeneID" id="34525323"/>